<keyword evidence="5 7" id="KW-0975">Bacterial flagellum</keyword>
<dbReference type="RefSeq" id="WP_064720359.1">
    <property type="nucleotide sequence ID" value="NZ_LXEV01000027.1"/>
</dbReference>
<dbReference type="PANTHER" id="PTHR38766:SF1">
    <property type="entry name" value="FLAGELLAR PROTEIN FLIO"/>
    <property type="match status" value="1"/>
</dbReference>
<dbReference type="NCBIfam" id="TIGR03500">
    <property type="entry name" value="FliO_TIGR"/>
    <property type="match status" value="1"/>
</dbReference>
<feature type="transmembrane region" description="Helical" evidence="7">
    <location>
        <begin position="38"/>
        <end position="59"/>
    </location>
</feature>
<accession>A0AAJ3HRK3</accession>
<name>A0AAJ3HRK3_PROHU</name>
<evidence type="ECO:0000313" key="8">
    <source>
        <dbReference type="EMBL" id="OAT46151.1"/>
    </source>
</evidence>
<sequence>MEQLPSFSSQGAETIAAPATTQTVQTVAQPPLPVGQSLAQVSTALAGIIVLIIVAMWLFRRFGLARGTFKGAQAQLNVKASCSLGAKERVVVVEIEQEWLVLGVTASQINLLHKLPIPDNASQEATASPTSPLFTQLLQKTLKRDKGNS</sequence>
<organism evidence="8 9">
    <name type="scientific">Proteus hauseri ATCC 700826</name>
    <dbReference type="NCBI Taxonomy" id="1354271"/>
    <lineage>
        <taxon>Bacteria</taxon>
        <taxon>Pseudomonadati</taxon>
        <taxon>Pseudomonadota</taxon>
        <taxon>Gammaproteobacteria</taxon>
        <taxon>Enterobacterales</taxon>
        <taxon>Morganellaceae</taxon>
        <taxon>Proteus</taxon>
    </lineage>
</organism>
<evidence type="ECO:0000256" key="2">
    <source>
        <dbReference type="ARBA" id="ARBA00022692"/>
    </source>
</evidence>
<gene>
    <name evidence="8" type="ORF">M997_2406</name>
</gene>
<evidence type="ECO:0000256" key="7">
    <source>
        <dbReference type="RuleBase" id="RU362064"/>
    </source>
</evidence>
<comment type="subcellular location">
    <subcellularLocation>
        <location evidence="7">Cell membrane</location>
    </subcellularLocation>
    <subcellularLocation>
        <location evidence="7">Bacterial flagellum basal body</location>
    </subcellularLocation>
</comment>
<keyword evidence="9" id="KW-1185">Reference proteome</keyword>
<keyword evidence="3 7" id="KW-1133">Transmembrane helix</keyword>
<dbReference type="Proteomes" id="UP000078250">
    <property type="component" value="Unassembled WGS sequence"/>
</dbReference>
<dbReference type="EMBL" id="LXEV01000027">
    <property type="protein sequence ID" value="OAT46151.1"/>
    <property type="molecule type" value="Genomic_DNA"/>
</dbReference>
<dbReference type="GO" id="GO:0009425">
    <property type="term" value="C:bacterial-type flagellum basal body"/>
    <property type="evidence" value="ECO:0007669"/>
    <property type="project" value="UniProtKB-SubCell"/>
</dbReference>
<comment type="similarity">
    <text evidence="6 7">Belongs to the FliO/MopB family.</text>
</comment>
<evidence type="ECO:0000256" key="6">
    <source>
        <dbReference type="ARBA" id="ARBA00037937"/>
    </source>
</evidence>
<evidence type="ECO:0000256" key="3">
    <source>
        <dbReference type="ARBA" id="ARBA00022989"/>
    </source>
</evidence>
<dbReference type="Pfam" id="PF04347">
    <property type="entry name" value="FliO"/>
    <property type="match status" value="1"/>
</dbReference>
<evidence type="ECO:0000256" key="4">
    <source>
        <dbReference type="ARBA" id="ARBA00023136"/>
    </source>
</evidence>
<keyword evidence="1 7" id="KW-1003">Cell membrane</keyword>
<protein>
    <recommendedName>
        <fullName evidence="7">Flagellar protein</fullName>
    </recommendedName>
</protein>
<comment type="caution">
    <text evidence="8">The sequence shown here is derived from an EMBL/GenBank/DDBJ whole genome shotgun (WGS) entry which is preliminary data.</text>
</comment>
<keyword evidence="8" id="KW-0966">Cell projection</keyword>
<keyword evidence="8" id="KW-0282">Flagellum</keyword>
<dbReference type="InterPro" id="IPR022781">
    <property type="entry name" value="Flagellar_biosynth_FliO"/>
</dbReference>
<evidence type="ECO:0000256" key="1">
    <source>
        <dbReference type="ARBA" id="ARBA00022475"/>
    </source>
</evidence>
<keyword evidence="2 7" id="KW-0812">Transmembrane</keyword>
<dbReference type="GO" id="GO:0005886">
    <property type="term" value="C:plasma membrane"/>
    <property type="evidence" value="ECO:0007669"/>
    <property type="project" value="UniProtKB-SubCell"/>
</dbReference>
<dbReference type="PANTHER" id="PTHR38766">
    <property type="entry name" value="FLAGELLAR PROTEIN FLIO"/>
    <property type="match status" value="1"/>
</dbReference>
<proteinExistence type="inferred from homology"/>
<evidence type="ECO:0000313" key="9">
    <source>
        <dbReference type="Proteomes" id="UP000078250"/>
    </source>
</evidence>
<evidence type="ECO:0000256" key="5">
    <source>
        <dbReference type="ARBA" id="ARBA00023143"/>
    </source>
</evidence>
<keyword evidence="4 7" id="KW-0472">Membrane</keyword>
<keyword evidence="8" id="KW-0969">Cilium</keyword>
<dbReference type="AlphaFoldDB" id="A0AAJ3HRK3"/>
<dbReference type="InterPro" id="IPR052205">
    <property type="entry name" value="FliO/MopB"/>
</dbReference>
<reference evidence="8 9" key="1">
    <citation type="submission" date="2016-04" db="EMBL/GenBank/DDBJ databases">
        <title>ATOL: Assembling a taxonomically balanced genome-scale reconstruction of the evolutionary history of the Enterobacteriaceae.</title>
        <authorList>
            <person name="Plunkett G.III."/>
            <person name="Neeno-Eckwall E.C."/>
            <person name="Glasner J.D."/>
            <person name="Perna N.T."/>
        </authorList>
    </citation>
    <scope>NUCLEOTIDE SEQUENCE [LARGE SCALE GENOMIC DNA]</scope>
    <source>
        <strain evidence="8 9">ATCC 700826</strain>
    </source>
</reference>
<dbReference type="GO" id="GO:0044781">
    <property type="term" value="P:bacterial-type flagellum organization"/>
    <property type="evidence" value="ECO:0007669"/>
    <property type="project" value="UniProtKB-UniRule"/>
</dbReference>